<feature type="domain" description="Resolvase/invertase-type recombinase catalytic" evidence="4">
    <location>
        <begin position="8"/>
        <end position="169"/>
    </location>
</feature>
<dbReference type="Pfam" id="PF00239">
    <property type="entry name" value="Resolvase"/>
    <property type="match status" value="1"/>
</dbReference>
<dbReference type="EMBL" id="CAJNBK010000001">
    <property type="protein sequence ID" value="CAE6687862.1"/>
    <property type="molecule type" value="Genomic_DNA"/>
</dbReference>
<keyword evidence="3" id="KW-0175">Coiled coil</keyword>
<dbReference type="InterPro" id="IPR050639">
    <property type="entry name" value="SSR_resolvase"/>
</dbReference>
<dbReference type="InterPro" id="IPR006119">
    <property type="entry name" value="Resolv_N"/>
</dbReference>
<dbReference type="Gene3D" id="3.90.1750.20">
    <property type="entry name" value="Putative Large Serine Recombinase, Chain B, Domain 2"/>
    <property type="match status" value="1"/>
</dbReference>
<evidence type="ECO:0000259" key="4">
    <source>
        <dbReference type="PROSITE" id="PS51736"/>
    </source>
</evidence>
<keyword evidence="2" id="KW-0233">DNA recombination</keyword>
<evidence type="ECO:0008006" key="8">
    <source>
        <dbReference type="Google" id="ProtNLM"/>
    </source>
</evidence>
<dbReference type="InterPro" id="IPR025827">
    <property type="entry name" value="Zn_ribbon_recom_dom"/>
</dbReference>
<dbReference type="RefSeq" id="WP_211608619.1">
    <property type="nucleotide sequence ID" value="NZ_CAJNBK010000001.1"/>
</dbReference>
<dbReference type="PROSITE" id="PS51737">
    <property type="entry name" value="RECOMBINASE_DNA_BIND"/>
    <property type="match status" value="1"/>
</dbReference>
<keyword evidence="1" id="KW-0238">DNA-binding</keyword>
<organism evidence="6 7">
    <name type="scientific">Paraburkholderia haematera</name>
    <dbReference type="NCBI Taxonomy" id="2793077"/>
    <lineage>
        <taxon>Bacteria</taxon>
        <taxon>Pseudomonadati</taxon>
        <taxon>Pseudomonadota</taxon>
        <taxon>Betaproteobacteria</taxon>
        <taxon>Burkholderiales</taxon>
        <taxon>Burkholderiaceae</taxon>
        <taxon>Paraburkholderia</taxon>
    </lineage>
</organism>
<accession>A0ABM8QBL3</accession>
<name>A0ABM8QBL3_9BURK</name>
<dbReference type="InterPro" id="IPR038109">
    <property type="entry name" value="DNA_bind_recomb_sf"/>
</dbReference>
<gene>
    <name evidence="6" type="ORF">R69888_00071</name>
</gene>
<dbReference type="SUPFAM" id="SSF53041">
    <property type="entry name" value="Resolvase-like"/>
    <property type="match status" value="1"/>
</dbReference>
<dbReference type="InterPro" id="IPR011109">
    <property type="entry name" value="DNA_bind_recombinase_dom"/>
</dbReference>
<evidence type="ECO:0000256" key="2">
    <source>
        <dbReference type="ARBA" id="ARBA00023172"/>
    </source>
</evidence>
<keyword evidence="7" id="KW-1185">Reference proteome</keyword>
<dbReference type="Gene3D" id="3.40.50.1390">
    <property type="entry name" value="Resolvase, N-terminal catalytic domain"/>
    <property type="match status" value="1"/>
</dbReference>
<feature type="domain" description="Recombinase" evidence="5">
    <location>
        <begin position="180"/>
        <end position="298"/>
    </location>
</feature>
<evidence type="ECO:0000259" key="5">
    <source>
        <dbReference type="PROSITE" id="PS51737"/>
    </source>
</evidence>
<dbReference type="Pfam" id="PF13408">
    <property type="entry name" value="Zn_ribbon_recom"/>
    <property type="match status" value="1"/>
</dbReference>
<dbReference type="InterPro" id="IPR036162">
    <property type="entry name" value="Resolvase-like_N_sf"/>
</dbReference>
<comment type="caution">
    <text evidence="6">The sequence shown here is derived from an EMBL/GenBank/DDBJ whole genome shotgun (WGS) entry which is preliminary data.</text>
</comment>
<dbReference type="PANTHER" id="PTHR30461:SF2">
    <property type="entry name" value="SERINE RECOMBINASE PINE-RELATED"/>
    <property type="match status" value="1"/>
</dbReference>
<sequence length="610" mass="68573">MPATPTPKAYSYIRFSTPEQQSGDSFRRQTELSQKYAEAHGLTLDENLTYRDLGVSAFDKSNIRTGELGAFLRAIDSGAVEPGSYLLVESLDRLSRAKVTDALEIFMSIINRGIRLVTLADGREYSKEKINEQFTELIISIVVMSRAHEESLTKSRRLKEAWKAKRGRIGDTKLTEMAPAWLKLNEDRTAYSLIPDRVELVQRMFEWSRDGIGSETIARRLNQQEIPTLGTRSANQWHASYIKKILDNRAVLGEFQPHTLVNGKRVPEGDPALDYFPRIVSDEDYVLAKTARQSRRTNSAGRKGQTLSNLFSGVLRCGYCNGSMVYVNKGHSGPRAKLLVCARAKAGKGCHYVAWEYPQFERSVLTYCKGFDFDSFLQTRDTVKSELAALSARIAVLESSNADNQLKQANILEAIESGGSKFPQLLAHMDKLEQERTTINAELEETRQKYDVRANATVDVTAVRASIDDLLQRISELEGDELYDVRARLSQHIKRLIVRIAMYPGGYIDKPLFVERLRAHLISMGANTKAADQHIASRLKLAPNVNERCFTMISRSDAVRMIRPDLDNPEVLHREVPEGEQGTAVHAASIGALLDNLMEFKVRMSQPAQD</sequence>
<reference evidence="6 7" key="1">
    <citation type="submission" date="2021-02" db="EMBL/GenBank/DDBJ databases">
        <authorList>
            <person name="Vanwijnsberghe S."/>
        </authorList>
    </citation>
    <scope>NUCLEOTIDE SEQUENCE [LARGE SCALE GENOMIC DNA]</scope>
    <source>
        <strain evidence="6 7">LMG 31837</strain>
    </source>
</reference>
<dbReference type="PANTHER" id="PTHR30461">
    <property type="entry name" value="DNA-INVERTASE FROM LAMBDOID PROPHAGE"/>
    <property type="match status" value="1"/>
</dbReference>
<feature type="coiled-coil region" evidence="3">
    <location>
        <begin position="429"/>
        <end position="480"/>
    </location>
</feature>
<evidence type="ECO:0000313" key="6">
    <source>
        <dbReference type="EMBL" id="CAE6687862.1"/>
    </source>
</evidence>
<dbReference type="PROSITE" id="PS51736">
    <property type="entry name" value="RECOMBINASES_3"/>
    <property type="match status" value="1"/>
</dbReference>
<protein>
    <recommendedName>
        <fullName evidence="8">Recombinase family protein</fullName>
    </recommendedName>
</protein>
<dbReference type="Pfam" id="PF07508">
    <property type="entry name" value="Recombinase"/>
    <property type="match status" value="1"/>
</dbReference>
<dbReference type="SMART" id="SM00857">
    <property type="entry name" value="Resolvase"/>
    <property type="match status" value="1"/>
</dbReference>
<dbReference type="CDD" id="cd00338">
    <property type="entry name" value="Ser_Recombinase"/>
    <property type="match status" value="1"/>
</dbReference>
<evidence type="ECO:0000256" key="1">
    <source>
        <dbReference type="ARBA" id="ARBA00023125"/>
    </source>
</evidence>
<evidence type="ECO:0000313" key="7">
    <source>
        <dbReference type="Proteomes" id="UP000672526"/>
    </source>
</evidence>
<evidence type="ECO:0000256" key="3">
    <source>
        <dbReference type="SAM" id="Coils"/>
    </source>
</evidence>
<dbReference type="Proteomes" id="UP000672526">
    <property type="component" value="Unassembled WGS sequence"/>
</dbReference>
<proteinExistence type="predicted"/>